<protein>
    <submittedName>
        <fullName evidence="1">Uncharacterized protein</fullName>
    </submittedName>
</protein>
<organism evidence="1 2">
    <name type="scientific">Malus domestica</name>
    <name type="common">Apple</name>
    <name type="synonym">Pyrus malus</name>
    <dbReference type="NCBI Taxonomy" id="3750"/>
    <lineage>
        <taxon>Eukaryota</taxon>
        <taxon>Viridiplantae</taxon>
        <taxon>Streptophyta</taxon>
        <taxon>Embryophyta</taxon>
        <taxon>Tracheophyta</taxon>
        <taxon>Spermatophyta</taxon>
        <taxon>Magnoliopsida</taxon>
        <taxon>eudicotyledons</taxon>
        <taxon>Gunneridae</taxon>
        <taxon>Pentapetalae</taxon>
        <taxon>rosids</taxon>
        <taxon>fabids</taxon>
        <taxon>Rosales</taxon>
        <taxon>Rosaceae</taxon>
        <taxon>Amygdaloideae</taxon>
        <taxon>Maleae</taxon>
        <taxon>Malus</taxon>
    </lineage>
</organism>
<name>A0A498J0N8_MALDO</name>
<comment type="caution">
    <text evidence="1">The sequence shown here is derived from an EMBL/GenBank/DDBJ whole genome shotgun (WGS) entry which is preliminary data.</text>
</comment>
<dbReference type="EMBL" id="RDQH01000335">
    <property type="protein sequence ID" value="RXH89128.1"/>
    <property type="molecule type" value="Genomic_DNA"/>
</dbReference>
<dbReference type="AlphaFoldDB" id="A0A498J0N8"/>
<keyword evidence="2" id="KW-1185">Reference proteome</keyword>
<sequence>MQFLPQERSLKRRKHDPIVVEKIASNDEWITKIEDPALPEDHMCHHRFMKVAHTFKSLESLHREPTPPREPTQP</sequence>
<gene>
    <name evidence="1" type="ORF">DVH24_006106</name>
</gene>
<accession>A0A498J0N8</accession>
<evidence type="ECO:0000313" key="1">
    <source>
        <dbReference type="EMBL" id="RXH89128.1"/>
    </source>
</evidence>
<dbReference type="Proteomes" id="UP000290289">
    <property type="component" value="Chromosome 9"/>
</dbReference>
<reference evidence="1 2" key="1">
    <citation type="submission" date="2018-10" db="EMBL/GenBank/DDBJ databases">
        <title>A high-quality apple genome assembly.</title>
        <authorList>
            <person name="Hu J."/>
        </authorList>
    </citation>
    <scope>NUCLEOTIDE SEQUENCE [LARGE SCALE GENOMIC DNA]</scope>
    <source>
        <strain evidence="2">cv. HFTH1</strain>
        <tissue evidence="1">Young leaf</tissue>
    </source>
</reference>
<proteinExistence type="predicted"/>
<evidence type="ECO:0000313" key="2">
    <source>
        <dbReference type="Proteomes" id="UP000290289"/>
    </source>
</evidence>